<dbReference type="OrthoDB" id="9791872at2"/>
<keyword evidence="1" id="KW-0472">Membrane</keyword>
<dbReference type="Pfam" id="PF01970">
    <property type="entry name" value="TctA"/>
    <property type="match status" value="1"/>
</dbReference>
<evidence type="ECO:0000313" key="3">
    <source>
        <dbReference type="EMBL" id="RAH96761.1"/>
    </source>
</evidence>
<accession>A0A8B2NI95</accession>
<feature type="transmembrane region" description="Helical" evidence="1">
    <location>
        <begin position="470"/>
        <end position="488"/>
    </location>
</feature>
<keyword evidence="4" id="KW-1185">Reference proteome</keyword>
<feature type="transmembrane region" description="Helical" evidence="1">
    <location>
        <begin position="201"/>
        <end position="218"/>
    </location>
</feature>
<comment type="caution">
    <text evidence="3">The sequence shown here is derived from an EMBL/GenBank/DDBJ whole genome shotgun (WGS) entry which is preliminary data.</text>
</comment>
<reference evidence="3 4" key="1">
    <citation type="submission" date="2018-05" db="EMBL/GenBank/DDBJ databases">
        <title>Acuticoccus sediminis sp. nov., isolated from deep-sea sediment of Indian Ocean.</title>
        <authorList>
            <person name="Liu X."/>
            <person name="Lai Q."/>
            <person name="Du Y."/>
            <person name="Sun F."/>
            <person name="Zhang X."/>
            <person name="Wang S."/>
            <person name="Shao Z."/>
        </authorList>
    </citation>
    <scope>NUCLEOTIDE SEQUENCE [LARGE SCALE GENOMIC DNA]</scope>
    <source>
        <strain evidence="3 4">PTG4-2</strain>
    </source>
</reference>
<organism evidence="3 4">
    <name type="scientific">Acuticoccus sediminis</name>
    <dbReference type="NCBI Taxonomy" id="2184697"/>
    <lineage>
        <taxon>Bacteria</taxon>
        <taxon>Pseudomonadati</taxon>
        <taxon>Pseudomonadota</taxon>
        <taxon>Alphaproteobacteria</taxon>
        <taxon>Hyphomicrobiales</taxon>
        <taxon>Amorphaceae</taxon>
        <taxon>Acuticoccus</taxon>
    </lineage>
</organism>
<protein>
    <submittedName>
        <fullName evidence="3">Tricarboxylate transporter family protein</fullName>
    </submittedName>
</protein>
<dbReference type="Proteomes" id="UP000249590">
    <property type="component" value="Unassembled WGS sequence"/>
</dbReference>
<keyword evidence="1" id="KW-1133">Transmembrane helix</keyword>
<feature type="transmembrane region" description="Helical" evidence="1">
    <location>
        <begin position="12"/>
        <end position="34"/>
    </location>
</feature>
<feature type="domain" description="DUF112" evidence="2">
    <location>
        <begin position="17"/>
        <end position="440"/>
    </location>
</feature>
<feature type="transmembrane region" description="Helical" evidence="1">
    <location>
        <begin position="40"/>
        <end position="62"/>
    </location>
</feature>
<feature type="transmembrane region" description="Helical" evidence="1">
    <location>
        <begin position="413"/>
        <end position="429"/>
    </location>
</feature>
<feature type="transmembrane region" description="Helical" evidence="1">
    <location>
        <begin position="357"/>
        <end position="376"/>
    </location>
</feature>
<evidence type="ECO:0000256" key="1">
    <source>
        <dbReference type="SAM" id="Phobius"/>
    </source>
</evidence>
<feature type="transmembrane region" description="Helical" evidence="1">
    <location>
        <begin position="388"/>
        <end position="407"/>
    </location>
</feature>
<sequence length="503" mass="51947">MSMIIDGFGAALAPSSLVSIVLGVLFGYLVGVIPGLSRPAALSIAVPLTYTMSPISAIAFLIGIAKASAAGGATGAILLNTPGEPSSAATCFEGYPLAKAGQATKALKVALYSSVFGDICATIVLIALARPLAAFALQMGPVEMTAVMLFALTFIAGLSGTALSRGLISGTLGLLLATVGLDPETATPRLTFGIVDLFDGVPLLAVTVGMLAFTEMLVQAEQYLVKVRRGTHVEPAPHRHDQSLSLAEIKRIAPTAVQSTGVGIAAGIIPGLGPTIGAFLAYSIARRTGRPGDKWGEGEIKGVAATEAADNAVLPASFIPLFAIGLPGSVSAAILVAAFMLHGVAPGPLIFEQHPDLMYGIYAAMLVASVAMLLIGRVGLHLFARIGDVPLTTIVPFVVLFCFLGSYLETHTLFSITVMLALGLLGYVMQRFGYSVVTFLIGFVVGPLFEISLRQSLVIAKTHGLSPADHPIAIIFVVLTIGAAVVFARESLSNRPGRVSEGE</sequence>
<evidence type="ECO:0000259" key="2">
    <source>
        <dbReference type="Pfam" id="PF01970"/>
    </source>
</evidence>
<keyword evidence="1" id="KW-0812">Transmembrane</keyword>
<dbReference type="PANTHER" id="PTHR35342:SF5">
    <property type="entry name" value="TRICARBOXYLIC TRANSPORT PROTEIN"/>
    <property type="match status" value="1"/>
</dbReference>
<dbReference type="AlphaFoldDB" id="A0A8B2NI95"/>
<feature type="transmembrane region" description="Helical" evidence="1">
    <location>
        <begin position="436"/>
        <end position="458"/>
    </location>
</feature>
<feature type="transmembrane region" description="Helical" evidence="1">
    <location>
        <begin position="321"/>
        <end position="345"/>
    </location>
</feature>
<gene>
    <name evidence="3" type="ORF">DLJ53_31350</name>
</gene>
<dbReference type="EMBL" id="QHHQ01000011">
    <property type="protein sequence ID" value="RAH96761.1"/>
    <property type="molecule type" value="Genomic_DNA"/>
</dbReference>
<evidence type="ECO:0000313" key="4">
    <source>
        <dbReference type="Proteomes" id="UP000249590"/>
    </source>
</evidence>
<proteinExistence type="predicted"/>
<name>A0A8B2NI95_9HYPH</name>
<dbReference type="InterPro" id="IPR002823">
    <property type="entry name" value="DUF112_TM"/>
</dbReference>
<feature type="transmembrane region" description="Helical" evidence="1">
    <location>
        <begin position="109"/>
        <end position="129"/>
    </location>
</feature>
<dbReference type="PANTHER" id="PTHR35342">
    <property type="entry name" value="TRICARBOXYLIC TRANSPORT PROTEIN"/>
    <property type="match status" value="1"/>
</dbReference>